<proteinExistence type="inferred from homology"/>
<dbReference type="InterPro" id="IPR013325">
    <property type="entry name" value="RNA_pol_sigma_r2"/>
</dbReference>
<reference evidence="9" key="1">
    <citation type="journal article" date="2019" name="Int. J. Syst. Evol. Microbiol.">
        <title>The Global Catalogue of Microorganisms (GCM) 10K type strain sequencing project: providing services to taxonomists for standard genome sequencing and annotation.</title>
        <authorList>
            <consortium name="The Broad Institute Genomics Platform"/>
            <consortium name="The Broad Institute Genome Sequencing Center for Infectious Disease"/>
            <person name="Wu L."/>
            <person name="Ma J."/>
        </authorList>
    </citation>
    <scope>NUCLEOTIDE SEQUENCE [LARGE SCALE GENOMIC DNA]</scope>
    <source>
        <strain evidence="9">CGMCC 4.7357</strain>
    </source>
</reference>
<dbReference type="PANTHER" id="PTHR47756:SF2">
    <property type="entry name" value="BLL6612 PROTEIN"/>
    <property type="match status" value="1"/>
</dbReference>
<dbReference type="RefSeq" id="WP_386450478.1">
    <property type="nucleotide sequence ID" value="NZ_JBHSFH010000010.1"/>
</dbReference>
<sequence length="401" mass="43059">MNEALLRSLTPSVLAILVRRGADFAAAEDAVQDALVEAVRVWSADPSPSSSGGGHPIRDPKGWLVTVAWRRFLDATRADAARRRREDLVDEEPAPGPAPAVDDTLQLYFLCAHPSLTPSSAVALTLRAVGGLTTRQIAQAYLVPEATMAQRISRAKRTVSGVRFDQPGDVATVLRVLYLVFNEGYSGDVDLAVEAIRLTRQLAAAIDHPEVAGLLALMLLHHARRAARTAPDGSLVPLAEQDRSRWDTESIAEGVEILQAALARDRLGEFQAQAAIAALHADAPTAEETDWVQIVEWYDELARLTDSPVVRLNRAVAVGEADGPRAGLAALAAVDDSSASSSSGGRPMPRRAAVAAYLHERDGDLATAARLYAEAAREAPDLAERDHLTRQAARLNARRRA</sequence>
<feature type="domain" description="RNA polymerase sigma factor 70 region 4 type 2" evidence="6">
    <location>
        <begin position="108"/>
        <end position="158"/>
    </location>
</feature>
<dbReference type="InterPro" id="IPR046531">
    <property type="entry name" value="DUF6596"/>
</dbReference>
<gene>
    <name evidence="8" type="ORF">ACFPA8_19515</name>
</gene>
<dbReference type="Pfam" id="PF08281">
    <property type="entry name" value="Sigma70_r4_2"/>
    <property type="match status" value="1"/>
</dbReference>
<evidence type="ECO:0000256" key="3">
    <source>
        <dbReference type="ARBA" id="ARBA00023082"/>
    </source>
</evidence>
<organism evidence="8 9">
    <name type="scientific">Streptomyces ovatisporus</name>
    <dbReference type="NCBI Taxonomy" id="1128682"/>
    <lineage>
        <taxon>Bacteria</taxon>
        <taxon>Bacillati</taxon>
        <taxon>Actinomycetota</taxon>
        <taxon>Actinomycetes</taxon>
        <taxon>Kitasatosporales</taxon>
        <taxon>Streptomycetaceae</taxon>
        <taxon>Streptomyces</taxon>
    </lineage>
</organism>
<comment type="similarity">
    <text evidence="1">Belongs to the sigma-70 factor family. ECF subfamily.</text>
</comment>
<dbReference type="EMBL" id="JBHSFH010000010">
    <property type="protein sequence ID" value="MFC4496319.1"/>
    <property type="molecule type" value="Genomic_DNA"/>
</dbReference>
<dbReference type="Proteomes" id="UP001595997">
    <property type="component" value="Unassembled WGS sequence"/>
</dbReference>
<comment type="caution">
    <text evidence="8">The sequence shown here is derived from an EMBL/GenBank/DDBJ whole genome shotgun (WGS) entry which is preliminary data.</text>
</comment>
<evidence type="ECO:0000259" key="7">
    <source>
        <dbReference type="Pfam" id="PF20239"/>
    </source>
</evidence>
<evidence type="ECO:0000259" key="6">
    <source>
        <dbReference type="Pfam" id="PF08281"/>
    </source>
</evidence>
<dbReference type="SUPFAM" id="SSF88946">
    <property type="entry name" value="Sigma2 domain of RNA polymerase sigma factors"/>
    <property type="match status" value="1"/>
</dbReference>
<dbReference type="Pfam" id="PF04542">
    <property type="entry name" value="Sigma70_r2"/>
    <property type="match status" value="1"/>
</dbReference>
<evidence type="ECO:0000259" key="5">
    <source>
        <dbReference type="Pfam" id="PF04542"/>
    </source>
</evidence>
<keyword evidence="2" id="KW-0805">Transcription regulation</keyword>
<dbReference type="InterPro" id="IPR013249">
    <property type="entry name" value="RNA_pol_sigma70_r4_t2"/>
</dbReference>
<evidence type="ECO:0000256" key="4">
    <source>
        <dbReference type="ARBA" id="ARBA00023163"/>
    </source>
</evidence>
<dbReference type="Gene3D" id="1.10.10.10">
    <property type="entry name" value="Winged helix-like DNA-binding domain superfamily/Winged helix DNA-binding domain"/>
    <property type="match status" value="1"/>
</dbReference>
<dbReference type="Gene3D" id="1.10.1740.10">
    <property type="match status" value="1"/>
</dbReference>
<dbReference type="Pfam" id="PF20239">
    <property type="entry name" value="DUF6596"/>
    <property type="match status" value="1"/>
</dbReference>
<evidence type="ECO:0000313" key="9">
    <source>
        <dbReference type="Proteomes" id="UP001595997"/>
    </source>
</evidence>
<name>A0ABV9A8V3_9ACTN</name>
<evidence type="ECO:0000256" key="2">
    <source>
        <dbReference type="ARBA" id="ARBA00023015"/>
    </source>
</evidence>
<feature type="domain" description="DUF6596" evidence="7">
    <location>
        <begin position="171"/>
        <end position="261"/>
    </location>
</feature>
<dbReference type="PANTHER" id="PTHR47756">
    <property type="entry name" value="BLL6612 PROTEIN-RELATED"/>
    <property type="match status" value="1"/>
</dbReference>
<protein>
    <submittedName>
        <fullName evidence="8">RNA polymerase sigma factor</fullName>
    </submittedName>
</protein>
<keyword evidence="9" id="KW-1185">Reference proteome</keyword>
<feature type="domain" description="RNA polymerase sigma-70 region 2" evidence="5">
    <location>
        <begin position="6"/>
        <end position="79"/>
    </location>
</feature>
<dbReference type="SUPFAM" id="SSF88659">
    <property type="entry name" value="Sigma3 and sigma4 domains of RNA polymerase sigma factors"/>
    <property type="match status" value="1"/>
</dbReference>
<accession>A0ABV9A8V3</accession>
<evidence type="ECO:0000256" key="1">
    <source>
        <dbReference type="ARBA" id="ARBA00010641"/>
    </source>
</evidence>
<keyword evidence="3" id="KW-0731">Sigma factor</keyword>
<evidence type="ECO:0000313" key="8">
    <source>
        <dbReference type="EMBL" id="MFC4496319.1"/>
    </source>
</evidence>
<dbReference type="InterPro" id="IPR036388">
    <property type="entry name" value="WH-like_DNA-bd_sf"/>
</dbReference>
<keyword evidence="4" id="KW-0804">Transcription</keyword>
<dbReference type="InterPro" id="IPR013324">
    <property type="entry name" value="RNA_pol_sigma_r3/r4-like"/>
</dbReference>
<dbReference type="InterPro" id="IPR007627">
    <property type="entry name" value="RNA_pol_sigma70_r2"/>
</dbReference>